<reference evidence="1" key="2">
    <citation type="submission" date="2023-01" db="EMBL/GenBank/DDBJ databases">
        <authorList>
            <person name="Sun Q."/>
            <person name="Evtushenko L."/>
        </authorList>
    </citation>
    <scope>NUCLEOTIDE SEQUENCE</scope>
    <source>
        <strain evidence="1">VKM B-2222</strain>
    </source>
</reference>
<name>A0AAD3P205_9RHOB</name>
<organism evidence="1 2">
    <name type="scientific">Paracoccus kondratievae</name>
    <dbReference type="NCBI Taxonomy" id="135740"/>
    <lineage>
        <taxon>Bacteria</taxon>
        <taxon>Pseudomonadati</taxon>
        <taxon>Pseudomonadota</taxon>
        <taxon>Alphaproteobacteria</taxon>
        <taxon>Rhodobacterales</taxon>
        <taxon>Paracoccaceae</taxon>
        <taxon>Paracoccus</taxon>
    </lineage>
</organism>
<dbReference type="RefSeq" id="WP_271180332.1">
    <property type="nucleotide sequence ID" value="NZ_BSFH01000099.1"/>
</dbReference>
<evidence type="ECO:0000313" key="2">
    <source>
        <dbReference type="Proteomes" id="UP001143349"/>
    </source>
</evidence>
<evidence type="ECO:0000313" key="1">
    <source>
        <dbReference type="EMBL" id="GLK66127.1"/>
    </source>
</evidence>
<gene>
    <name evidence="1" type="ORF">GCM10017635_36040</name>
</gene>
<dbReference type="AlphaFoldDB" id="A0AAD3P205"/>
<accession>A0AAD3P205</accession>
<sequence>MPRRYRRFPDWDGCLPQVPQGITVVRTDQDDGPATKILPAVHEFRGQDCELLLCDDDRRYDPLWTSRFLAARREHPDRVIAGAGAFVPGRREGSLPRAVPRKNGSLCRLLRLATQGLHKPSAWVGIGVCWYVQRLWRGHVAP</sequence>
<reference evidence="1" key="1">
    <citation type="journal article" date="2014" name="Int. J. Syst. Evol. Microbiol.">
        <title>Complete genome sequence of Corynebacterium casei LMG S-19264T (=DSM 44701T), isolated from a smear-ripened cheese.</title>
        <authorList>
            <consortium name="US DOE Joint Genome Institute (JGI-PGF)"/>
            <person name="Walter F."/>
            <person name="Albersmeier A."/>
            <person name="Kalinowski J."/>
            <person name="Ruckert C."/>
        </authorList>
    </citation>
    <scope>NUCLEOTIDE SEQUENCE</scope>
    <source>
        <strain evidence="1">VKM B-2222</strain>
    </source>
</reference>
<keyword evidence="2" id="KW-1185">Reference proteome</keyword>
<dbReference type="EMBL" id="BSFH01000099">
    <property type="protein sequence ID" value="GLK66127.1"/>
    <property type="molecule type" value="Genomic_DNA"/>
</dbReference>
<dbReference type="Proteomes" id="UP001143349">
    <property type="component" value="Unassembled WGS sequence"/>
</dbReference>
<comment type="caution">
    <text evidence="1">The sequence shown here is derived from an EMBL/GenBank/DDBJ whole genome shotgun (WGS) entry which is preliminary data.</text>
</comment>
<protein>
    <submittedName>
        <fullName evidence="1">Uncharacterized protein</fullName>
    </submittedName>
</protein>
<proteinExistence type="predicted"/>